<protein>
    <submittedName>
        <fullName evidence="1">SIR2 family protein</fullName>
    </submittedName>
</protein>
<name>A0AB39DQD0_9BURK</name>
<dbReference type="Pfam" id="PF13289">
    <property type="entry name" value="SIR2_2"/>
    <property type="match status" value="1"/>
</dbReference>
<proteinExistence type="predicted"/>
<accession>A0AB39DQD0</accession>
<reference evidence="1" key="1">
    <citation type="submission" date="2024-05" db="EMBL/GenBank/DDBJ databases">
        <authorList>
            <person name="Luo Y.-C."/>
            <person name="Nicholds J."/>
            <person name="Mortimer T."/>
            <person name="Maboni G."/>
        </authorList>
    </citation>
    <scope>NUCLEOTIDE SEQUENCE</scope>
    <source>
        <strain evidence="2">143769</strain>
        <strain evidence="1">148131</strain>
    </source>
</reference>
<sequence>MKIASLEDRLSDYGSGGYYLLETFVLELLRLEADANNQELHIESRRSHAPLDAFAPKGIGDIRIPLSVEVVSVLSSNRLRKIIELHRAFKKSESEGLLIIALRQMTKESNYVKKIIENAGINVYIWDQARLQVLIDRHREAAENISENLFSIRLKIAVSNSPGDWKEKRDSIIFNVIEKFRNGRLSLFLGAGVSSSAGLPNWDTLLNRLFVSMLTESDQDVDGSENEGINSIVRRLRQIDGPSTLTLARYIRKGMSAGLSAERDKFIDSVTKQLYGLRDRRFSLNSELIKEIVNICTPMRSGAKVRGVVTYNFDDLLERVLEEREIAHRSIFEEEDLADPEELPLYHVHGFLPEERSEYPNLDRSTLVFSEEGYHQIYRDAYHWSNLIQLNWLKETSCLMIGLSLTDPNLRRLLEISTKSVDKPRHFAFMKRTGYDEFAKRGESTLVKAPAQMVRKFLDRHHNLNEEVLRELGVSIIWYEHYHEIPELLKRIRKSI</sequence>
<organism evidence="1">
    <name type="scientific">Castellaniella ginsengisoli</name>
    <dbReference type="NCBI Taxonomy" id="546114"/>
    <lineage>
        <taxon>Bacteria</taxon>
        <taxon>Pseudomonadati</taxon>
        <taxon>Pseudomonadota</taxon>
        <taxon>Betaproteobacteria</taxon>
        <taxon>Burkholderiales</taxon>
        <taxon>Alcaligenaceae</taxon>
        <taxon>Castellaniella</taxon>
    </lineage>
</organism>
<dbReference type="AlphaFoldDB" id="A0AB39DQD0"/>
<dbReference type="RefSeq" id="WP_368648384.1">
    <property type="nucleotide sequence ID" value="NZ_CP158258.1"/>
</dbReference>
<dbReference type="EMBL" id="CP158258">
    <property type="protein sequence ID" value="XDJ57461.1"/>
    <property type="molecule type" value="Genomic_DNA"/>
</dbReference>
<gene>
    <name evidence="1" type="ORF">ABRY90_09220</name>
    <name evidence="2" type="ORF">ABRZ10_03375</name>
</gene>
<dbReference type="EMBL" id="CP158265">
    <property type="protein sequence ID" value="XDJ77862.1"/>
    <property type="molecule type" value="Genomic_DNA"/>
</dbReference>
<dbReference type="SUPFAM" id="SSF52467">
    <property type="entry name" value="DHS-like NAD/FAD-binding domain"/>
    <property type="match status" value="1"/>
</dbReference>
<evidence type="ECO:0000313" key="2">
    <source>
        <dbReference type="EMBL" id="XDJ77862.1"/>
    </source>
</evidence>
<dbReference type="InterPro" id="IPR029035">
    <property type="entry name" value="DHS-like_NAD/FAD-binding_dom"/>
</dbReference>
<evidence type="ECO:0000313" key="1">
    <source>
        <dbReference type="EMBL" id="XDJ57461.1"/>
    </source>
</evidence>